<evidence type="ECO:0000313" key="3">
    <source>
        <dbReference type="EMBL" id="AWX69465.1"/>
    </source>
</evidence>
<dbReference type="Pfam" id="PF01368">
    <property type="entry name" value="DHH"/>
    <property type="match status" value="1"/>
</dbReference>
<dbReference type="Pfam" id="PF02272">
    <property type="entry name" value="DHHA1"/>
    <property type="match status" value="1"/>
</dbReference>
<keyword evidence="4" id="KW-1185">Reference proteome</keyword>
<dbReference type="RefSeq" id="WP_033178509.1">
    <property type="nucleotide sequence ID" value="NZ_CP030140.1"/>
</dbReference>
<name>A0A2Z4NDI5_9BACT</name>
<accession>A0A2Z4NDI5</accession>
<dbReference type="PANTHER" id="PTHR47618:SF2">
    <property type="entry name" value="CYCLIC-DI-AMP PHOSPHODIESTERASE GDPP"/>
    <property type="match status" value="1"/>
</dbReference>
<dbReference type="GO" id="GO:0003676">
    <property type="term" value="F:nucleic acid binding"/>
    <property type="evidence" value="ECO:0007669"/>
    <property type="project" value="InterPro"/>
</dbReference>
<keyword evidence="1" id="KW-1133">Transmembrane helix</keyword>
<sequence length="655" mass="74862">MKKDKKKIYLIFEIIFLFLVPTILFFIGIFHLDKTPQIIISVVYCLWVIGLSIYTLVIFKRHLRNVYITNKSLNYYFEEQISNHGMGIIMFSDNGTIIWVSKFIENRFARNIIGKNIKSLLDIEEWSTSNLDFVLSKDKFDYEVHVSLERNIAIFKDITIQENLLKDYEKQRTVLGEINIDNIALYQSSMSEEELFKIYSSVVNMFDELAKKHDFIYRQYENGRFFIISNKETLNQFENLEFNFFEKLKEIKTDNDIKITLSAGFSYGIYKFDTLDQLAKEAMLQSQTRGGDQVTVLTKNEKPRHYGSTSEIEVNISRTNVNYIAKLLIEKLKSKVITKVVIYGHINADLDALGSAYGVYSLAKGFNKKAYIQNITFDDTTSRLLETAQYKNLENVFINPKQATKLNDENTLVVLVDTSDETRIENKQAFKNIQKENIVVLDHHRITSSPDYAFKKNTYIDSSASSASEIITEIIALTNSADKISETTAQLLLDGIYLDTNRFQKQTSSKTFHACSLLQNWGATTDLSVDSLKIDERIYHVVNQLLQNLQEVRPGYYLAYRDIEAPIDVISIASDEILRVQGRKAAFVVAKLPGTNKYKMSARGINTNVQIIAEAINGGGHFGAAAAVSDEPLELFVDNIKQAIVSVRNNESNIN</sequence>
<dbReference type="Pfam" id="PF24898">
    <property type="entry name" value="GGDEF_GdpP"/>
    <property type="match status" value="1"/>
</dbReference>
<gene>
    <name evidence="3" type="ORF">DP065_01710</name>
</gene>
<dbReference type="InterPro" id="IPR051319">
    <property type="entry name" value="Oligoribo/pAp-PDE_c-di-AMP_PDE"/>
</dbReference>
<dbReference type="InterPro" id="IPR014528">
    <property type="entry name" value="GdpP/PdeA"/>
</dbReference>
<dbReference type="Gene3D" id="3.10.310.30">
    <property type="match status" value="1"/>
</dbReference>
<feature type="domain" description="GGDEF" evidence="2">
    <location>
        <begin position="171"/>
        <end position="299"/>
    </location>
</feature>
<organism evidence="3 4">
    <name type="scientific">[Mycoplasma] anseris</name>
    <dbReference type="NCBI Taxonomy" id="92400"/>
    <lineage>
        <taxon>Bacteria</taxon>
        <taxon>Bacillati</taxon>
        <taxon>Mycoplasmatota</taxon>
        <taxon>Mycoplasmoidales</taxon>
        <taxon>Metamycoplasmataceae</taxon>
        <taxon>Metamycoplasma</taxon>
    </lineage>
</organism>
<dbReference type="SUPFAM" id="SSF64182">
    <property type="entry name" value="DHH phosphoesterases"/>
    <property type="match status" value="1"/>
</dbReference>
<evidence type="ECO:0000259" key="2">
    <source>
        <dbReference type="PROSITE" id="PS50887"/>
    </source>
</evidence>
<dbReference type="AlphaFoldDB" id="A0A2Z4NDI5"/>
<dbReference type="InterPro" id="IPR000160">
    <property type="entry name" value="GGDEF_dom"/>
</dbReference>
<feature type="transmembrane region" description="Helical" evidence="1">
    <location>
        <begin position="9"/>
        <end position="32"/>
    </location>
</feature>
<dbReference type="Gene3D" id="3.30.450.20">
    <property type="entry name" value="PAS domain"/>
    <property type="match status" value="1"/>
</dbReference>
<dbReference type="PROSITE" id="PS50887">
    <property type="entry name" value="GGDEF"/>
    <property type="match status" value="1"/>
</dbReference>
<keyword evidence="1" id="KW-0812">Transmembrane</keyword>
<dbReference type="Proteomes" id="UP000250218">
    <property type="component" value="Chromosome"/>
</dbReference>
<reference evidence="4" key="1">
    <citation type="submission" date="2018-06" db="EMBL/GenBank/DDBJ databases">
        <title>Complete genome sequences of Mycoplasma anatis, M. anseris and M. cloacale type strains.</title>
        <authorList>
            <person name="Grozner D."/>
            <person name="Forro B."/>
            <person name="Sulyok K.M."/>
            <person name="Marton S."/>
            <person name="Kreizinger Z."/>
            <person name="Banyai K."/>
            <person name="Gyuranecz M."/>
        </authorList>
    </citation>
    <scope>NUCLEOTIDE SEQUENCE [LARGE SCALE GENOMIC DNA]</scope>
    <source>
        <strain evidence="4">ATCC 49234</strain>
    </source>
</reference>
<dbReference type="InterPro" id="IPR001667">
    <property type="entry name" value="DDH_dom"/>
</dbReference>
<keyword evidence="1" id="KW-0472">Membrane</keyword>
<dbReference type="Gene3D" id="3.90.1640.10">
    <property type="entry name" value="inorganic pyrophosphatase (n-terminal core)"/>
    <property type="match status" value="1"/>
</dbReference>
<evidence type="ECO:0000313" key="4">
    <source>
        <dbReference type="Proteomes" id="UP000250218"/>
    </source>
</evidence>
<dbReference type="KEGG" id="mane:DP065_01710"/>
<dbReference type="InterPro" id="IPR003156">
    <property type="entry name" value="DHHA1_dom"/>
</dbReference>
<feature type="transmembrane region" description="Helical" evidence="1">
    <location>
        <begin position="38"/>
        <end position="59"/>
    </location>
</feature>
<dbReference type="EMBL" id="CP030140">
    <property type="protein sequence ID" value="AWX69465.1"/>
    <property type="molecule type" value="Genomic_DNA"/>
</dbReference>
<dbReference type="InterPro" id="IPR038763">
    <property type="entry name" value="DHH_sf"/>
</dbReference>
<dbReference type="PIRSF" id="PIRSF026583">
    <property type="entry name" value="YybT"/>
    <property type="match status" value="1"/>
</dbReference>
<dbReference type="PANTHER" id="PTHR47618">
    <property type="entry name" value="BIFUNCTIONAL OLIGORIBONUCLEASE AND PAP PHOSPHATASE NRNA"/>
    <property type="match status" value="1"/>
</dbReference>
<evidence type="ECO:0000256" key="1">
    <source>
        <dbReference type="SAM" id="Phobius"/>
    </source>
</evidence>
<protein>
    <recommendedName>
        <fullName evidence="2">GGDEF domain-containing protein</fullName>
    </recommendedName>
</protein>
<proteinExistence type="predicted"/>